<evidence type="ECO:0000259" key="1">
    <source>
        <dbReference type="PROSITE" id="PS50805"/>
    </source>
</evidence>
<dbReference type="Gene3D" id="6.10.140.140">
    <property type="match status" value="1"/>
</dbReference>
<sequence length="132" mass="15301">MNTELFVAMSNAVTYDDVHVDFTWEEWTLLDPSQRNLYKDGMLDTYHSLTILDLKEIILERNLLFIIDVLKPLLMTDIFKGMKAHLLERNLLDGINVVKPLLITAIPEGMEEHILERNPMNVISVVKPLLIR</sequence>
<dbReference type="SMART" id="SM00349">
    <property type="entry name" value="KRAB"/>
    <property type="match status" value="1"/>
</dbReference>
<comment type="caution">
    <text evidence="2">The sequence shown here is derived from an EMBL/GenBank/DDBJ whole genome shotgun (WGS) entry which is preliminary data.</text>
</comment>
<dbReference type="Proteomes" id="UP001488838">
    <property type="component" value="Unassembled WGS sequence"/>
</dbReference>
<feature type="domain" description="KRAB" evidence="1">
    <location>
        <begin position="13"/>
        <end position="97"/>
    </location>
</feature>
<protein>
    <recommendedName>
        <fullName evidence="1">KRAB domain-containing protein</fullName>
    </recommendedName>
</protein>
<dbReference type="SUPFAM" id="SSF109640">
    <property type="entry name" value="KRAB domain (Kruppel-associated box)"/>
    <property type="match status" value="1"/>
</dbReference>
<keyword evidence="3" id="KW-1185">Reference proteome</keyword>
<dbReference type="AlphaFoldDB" id="A0AAW0GVD6"/>
<dbReference type="InterPro" id="IPR036051">
    <property type="entry name" value="KRAB_dom_sf"/>
</dbReference>
<reference evidence="2 3" key="1">
    <citation type="journal article" date="2023" name="bioRxiv">
        <title>Conserved and derived expression patterns and positive selection on dental genes reveal complex evolutionary context of ever-growing rodent molars.</title>
        <authorList>
            <person name="Calamari Z.T."/>
            <person name="Song A."/>
            <person name="Cohen E."/>
            <person name="Akter M."/>
            <person name="Roy R.D."/>
            <person name="Hallikas O."/>
            <person name="Christensen M.M."/>
            <person name="Li P."/>
            <person name="Marangoni P."/>
            <person name="Jernvall J."/>
            <person name="Klein O.D."/>
        </authorList>
    </citation>
    <scope>NUCLEOTIDE SEQUENCE [LARGE SCALE GENOMIC DNA]</scope>
    <source>
        <strain evidence="2">V071</strain>
    </source>
</reference>
<dbReference type="EMBL" id="JBBHLL010002585">
    <property type="protein sequence ID" value="KAK7795354.1"/>
    <property type="molecule type" value="Genomic_DNA"/>
</dbReference>
<dbReference type="CDD" id="cd07765">
    <property type="entry name" value="KRAB_A-box"/>
    <property type="match status" value="1"/>
</dbReference>
<dbReference type="PROSITE" id="PS50805">
    <property type="entry name" value="KRAB"/>
    <property type="match status" value="1"/>
</dbReference>
<name>A0AAW0GVD6_MYOGA</name>
<dbReference type="PANTHER" id="PTHR14947:SF26">
    <property type="entry name" value="RIKEN CDNA D130040H23 GENE"/>
    <property type="match status" value="1"/>
</dbReference>
<dbReference type="InterPro" id="IPR039938">
    <property type="entry name" value="Sp4-like"/>
</dbReference>
<accession>A0AAW0GVD6</accession>
<evidence type="ECO:0000313" key="2">
    <source>
        <dbReference type="EMBL" id="KAK7795354.1"/>
    </source>
</evidence>
<gene>
    <name evidence="2" type="ORF">U0070_019130</name>
</gene>
<dbReference type="PANTHER" id="PTHR14947">
    <property type="entry name" value="ZINC FINGER PROTEIN"/>
    <property type="match status" value="1"/>
</dbReference>
<dbReference type="Pfam" id="PF01352">
    <property type="entry name" value="KRAB"/>
    <property type="match status" value="1"/>
</dbReference>
<dbReference type="InterPro" id="IPR001909">
    <property type="entry name" value="KRAB"/>
</dbReference>
<organism evidence="2 3">
    <name type="scientific">Myodes glareolus</name>
    <name type="common">Bank vole</name>
    <name type="synonym">Clethrionomys glareolus</name>
    <dbReference type="NCBI Taxonomy" id="447135"/>
    <lineage>
        <taxon>Eukaryota</taxon>
        <taxon>Metazoa</taxon>
        <taxon>Chordata</taxon>
        <taxon>Craniata</taxon>
        <taxon>Vertebrata</taxon>
        <taxon>Euteleostomi</taxon>
        <taxon>Mammalia</taxon>
        <taxon>Eutheria</taxon>
        <taxon>Euarchontoglires</taxon>
        <taxon>Glires</taxon>
        <taxon>Rodentia</taxon>
        <taxon>Myomorpha</taxon>
        <taxon>Muroidea</taxon>
        <taxon>Cricetidae</taxon>
        <taxon>Arvicolinae</taxon>
        <taxon>Myodes</taxon>
    </lineage>
</organism>
<evidence type="ECO:0000313" key="3">
    <source>
        <dbReference type="Proteomes" id="UP001488838"/>
    </source>
</evidence>
<proteinExistence type="predicted"/>
<dbReference type="GO" id="GO:0006355">
    <property type="term" value="P:regulation of DNA-templated transcription"/>
    <property type="evidence" value="ECO:0007669"/>
    <property type="project" value="InterPro"/>
</dbReference>